<reference evidence="2" key="1">
    <citation type="journal article" date="2022" name="bioRxiv">
        <title>Genomics of Preaxostyla Flagellates Illuminates Evolutionary Transitions and the Path Towards Mitochondrial Loss.</title>
        <authorList>
            <person name="Novak L.V.F."/>
            <person name="Treitli S.C."/>
            <person name="Pyrih J."/>
            <person name="Halakuc P."/>
            <person name="Pipaliya S.V."/>
            <person name="Vacek V."/>
            <person name="Brzon O."/>
            <person name="Soukal P."/>
            <person name="Eme L."/>
            <person name="Dacks J.B."/>
            <person name="Karnkowska A."/>
            <person name="Elias M."/>
            <person name="Hampl V."/>
        </authorList>
    </citation>
    <scope>NUCLEOTIDE SEQUENCE</scope>
    <source>
        <strain evidence="2">RCP-MX</strain>
    </source>
</reference>
<comment type="caution">
    <text evidence="2">The sequence shown here is derived from an EMBL/GenBank/DDBJ whole genome shotgun (WGS) entry which is preliminary data.</text>
</comment>
<dbReference type="PANTHER" id="PTHR13027:SF7">
    <property type="entry name" value="VACUOLAR FUSION PROTEIN MON1 HOMOLOG"/>
    <property type="match status" value="1"/>
</dbReference>
<dbReference type="PANTHER" id="PTHR13027">
    <property type="entry name" value="SAND PROTEIN-RELATED"/>
    <property type="match status" value="1"/>
</dbReference>
<evidence type="ECO:0000259" key="1">
    <source>
        <dbReference type="Pfam" id="PF19038"/>
    </source>
</evidence>
<sequence length="138" mass="14450">MSPPPSDSQSVSSQATHVTVGAGDVPALALQDAATETLAQAACLIDSTDPALVGPTTPSPTGGPALAPGKATAALKILYQVTQAETLLGWCTEDFTLYATFGPLVVKHVALTHMQKLLQWIRREEASLFLTTPFCWAS</sequence>
<evidence type="ECO:0000313" key="3">
    <source>
        <dbReference type="Proteomes" id="UP001141327"/>
    </source>
</evidence>
<gene>
    <name evidence="2" type="ORF">PAPYR_1267</name>
</gene>
<name>A0ABQ8UUQ1_9EUKA</name>
<feature type="domain" description="FUZ/MON1/HPS1 third Longin" evidence="1">
    <location>
        <begin position="73"/>
        <end position="125"/>
    </location>
</feature>
<keyword evidence="3" id="KW-1185">Reference proteome</keyword>
<dbReference type="EMBL" id="JAPMOS010000004">
    <property type="protein sequence ID" value="KAJ4462093.1"/>
    <property type="molecule type" value="Genomic_DNA"/>
</dbReference>
<protein>
    <submittedName>
        <fullName evidence="2">Vacuolar fusion protein MON1</fullName>
    </submittedName>
</protein>
<dbReference type="Pfam" id="PF19038">
    <property type="entry name" value="Fuz_longin_3"/>
    <property type="match status" value="1"/>
</dbReference>
<evidence type="ECO:0000313" key="2">
    <source>
        <dbReference type="EMBL" id="KAJ4462093.1"/>
    </source>
</evidence>
<dbReference type="InterPro" id="IPR043970">
    <property type="entry name" value="FUZ/MON1/HPS1_longin_3"/>
</dbReference>
<proteinExistence type="predicted"/>
<dbReference type="InterPro" id="IPR004353">
    <property type="entry name" value="Mon1"/>
</dbReference>
<organism evidence="2 3">
    <name type="scientific">Paratrimastix pyriformis</name>
    <dbReference type="NCBI Taxonomy" id="342808"/>
    <lineage>
        <taxon>Eukaryota</taxon>
        <taxon>Metamonada</taxon>
        <taxon>Preaxostyla</taxon>
        <taxon>Paratrimastigidae</taxon>
        <taxon>Paratrimastix</taxon>
    </lineage>
</organism>
<dbReference type="Proteomes" id="UP001141327">
    <property type="component" value="Unassembled WGS sequence"/>
</dbReference>
<accession>A0ABQ8UUQ1</accession>
<dbReference type="PRINTS" id="PR01546">
    <property type="entry name" value="YEAST73DUF"/>
</dbReference>